<keyword evidence="1" id="KW-0472">Membrane</keyword>
<sequence length="300" mass="35018">MTNTFNVEDLPSKTHYKELHEIIKYDDIIEYVTNEMKDNAIKWLQNFDTYAKNYLSKYPFESTKDNPNKRCRDLVHTLKDIKKKINELEDSTDYKEIEENINTFTDSFSIRNYDDCSMVLNNEDILMENKNIDDACEDIIFVKDNICRINDSIQCEEIKSYFEKIDKIISAIYTVPSGEYYEILKLYDFHTYDSFKSILQQITCSPCESSFYSGGLHGGNTPSPSSLTKISVSIVLLIFGISLICFLLYTRSPLGRWFDTRVLKKEKGRNNFIDEITSELEEDSSEWSYTNSSNIGYNMN</sequence>
<dbReference type="AlphaFoldDB" id="A0A1C3KIS9"/>
<evidence type="ECO:0000313" key="2">
    <source>
        <dbReference type="EMBL" id="SBT73723.1"/>
    </source>
</evidence>
<organism evidence="2 3">
    <name type="scientific">Plasmodium ovale</name>
    <name type="common">malaria parasite P. ovale</name>
    <dbReference type="NCBI Taxonomy" id="36330"/>
    <lineage>
        <taxon>Eukaryota</taxon>
        <taxon>Sar</taxon>
        <taxon>Alveolata</taxon>
        <taxon>Apicomplexa</taxon>
        <taxon>Aconoidasida</taxon>
        <taxon>Haemosporida</taxon>
        <taxon>Plasmodiidae</taxon>
        <taxon>Plasmodium</taxon>
        <taxon>Plasmodium (Plasmodium)</taxon>
    </lineage>
</organism>
<dbReference type="EMBL" id="FLRJ01000480">
    <property type="protein sequence ID" value="SBT73723.1"/>
    <property type="molecule type" value="Genomic_DNA"/>
</dbReference>
<proteinExistence type="predicted"/>
<dbReference type="OrthoDB" id="388270at2759"/>
<accession>A0A1C3KIS9</accession>
<protein>
    <recommendedName>
        <fullName evidence="4">PIR protein</fullName>
    </recommendedName>
</protein>
<name>A0A1C3KIS9_PLAOA</name>
<keyword evidence="1" id="KW-1133">Transmembrane helix</keyword>
<evidence type="ECO:0000313" key="3">
    <source>
        <dbReference type="Proteomes" id="UP000243200"/>
    </source>
</evidence>
<dbReference type="Proteomes" id="UP000243200">
    <property type="component" value="Unassembled WGS sequence"/>
</dbReference>
<keyword evidence="1" id="KW-0812">Transmembrane</keyword>
<feature type="transmembrane region" description="Helical" evidence="1">
    <location>
        <begin position="230"/>
        <end position="249"/>
    </location>
</feature>
<dbReference type="VEuPathDB" id="PlasmoDB:POWCR01_000128500"/>
<evidence type="ECO:0008006" key="4">
    <source>
        <dbReference type="Google" id="ProtNLM"/>
    </source>
</evidence>
<reference evidence="2 3" key="1">
    <citation type="submission" date="2016-06" db="EMBL/GenBank/DDBJ databases">
        <authorList>
            <consortium name="Pathogen Informatics"/>
        </authorList>
    </citation>
    <scope>NUCLEOTIDE SEQUENCE [LARGE SCALE GENOMIC DNA]</scope>
</reference>
<evidence type="ECO:0000256" key="1">
    <source>
        <dbReference type="SAM" id="Phobius"/>
    </source>
</evidence>
<dbReference type="VEuPathDB" id="PlasmoDB:PocGH01_00237900"/>
<gene>
    <name evidence="2" type="primary">PowCR01_000128500</name>
    <name evidence="2" type="ORF">POWCR01_000128500</name>
</gene>